<dbReference type="GO" id="GO:0016887">
    <property type="term" value="F:ATP hydrolysis activity"/>
    <property type="evidence" value="ECO:0007669"/>
    <property type="project" value="InterPro"/>
</dbReference>
<dbReference type="Gene3D" id="3.40.50.300">
    <property type="entry name" value="P-loop containing nucleotide triphosphate hydrolases"/>
    <property type="match status" value="1"/>
</dbReference>
<protein>
    <submittedName>
        <fullName evidence="7">Putative spermidine/putrescine transport system ATP-binding protein</fullName>
    </submittedName>
</protein>
<dbReference type="PANTHER" id="PTHR42781:SF4">
    <property type="entry name" value="SPERMIDINE_PUTRESCINE IMPORT ATP-BINDING PROTEIN POTA"/>
    <property type="match status" value="1"/>
</dbReference>
<organism evidence="7 8">
    <name type="scientific">Rhizobium leucaenae</name>
    <dbReference type="NCBI Taxonomy" id="29450"/>
    <lineage>
        <taxon>Bacteria</taxon>
        <taxon>Pseudomonadati</taxon>
        <taxon>Pseudomonadota</taxon>
        <taxon>Alphaproteobacteria</taxon>
        <taxon>Hyphomicrobiales</taxon>
        <taxon>Rhizobiaceae</taxon>
        <taxon>Rhizobium/Agrobacterium group</taxon>
        <taxon>Rhizobium</taxon>
    </lineage>
</organism>
<dbReference type="PROSITE" id="PS50893">
    <property type="entry name" value="ABC_TRANSPORTER_2"/>
    <property type="match status" value="1"/>
</dbReference>
<dbReference type="EMBL" id="JACIIG010000003">
    <property type="protein sequence ID" value="MBB4567801.1"/>
    <property type="molecule type" value="Genomic_DNA"/>
</dbReference>
<evidence type="ECO:0000259" key="6">
    <source>
        <dbReference type="PROSITE" id="PS50893"/>
    </source>
</evidence>
<evidence type="ECO:0000256" key="2">
    <source>
        <dbReference type="ARBA" id="ARBA00005417"/>
    </source>
</evidence>
<dbReference type="InterPro" id="IPR050093">
    <property type="entry name" value="ABC_SmlMolc_Importer"/>
</dbReference>
<accession>A0A7W6ZS87</accession>
<evidence type="ECO:0000256" key="5">
    <source>
        <dbReference type="ARBA" id="ARBA00022840"/>
    </source>
</evidence>
<evidence type="ECO:0000313" key="8">
    <source>
        <dbReference type="Proteomes" id="UP000543836"/>
    </source>
</evidence>
<evidence type="ECO:0000256" key="4">
    <source>
        <dbReference type="ARBA" id="ARBA00022741"/>
    </source>
</evidence>
<dbReference type="SUPFAM" id="SSF52540">
    <property type="entry name" value="P-loop containing nucleoside triphosphate hydrolases"/>
    <property type="match status" value="1"/>
</dbReference>
<keyword evidence="5 7" id="KW-0067">ATP-binding</keyword>
<comment type="subcellular location">
    <subcellularLocation>
        <location evidence="1">Cell inner membrane</location>
        <topology evidence="1">Peripheral membrane protein</topology>
    </subcellularLocation>
</comment>
<keyword evidence="8" id="KW-1185">Reference proteome</keyword>
<sequence length="342" mass="36020">MSDPSYLTLDRLTLAYGDTVAVKDLDLSIGKGELVALLGPSGCGKTTTMRAIAGLLTPASGKISLDGADITRVSANKRAVGLVFQSYALFPHLTVYENVAFGLRLKGMRGNDLVDRVGAGLKSVGLASFSSRKPGELSGGQQQRVALARSMVMEPKVLLLDEPLSNLDARLRLEMRTELQRVQKETGVTMIFVTHDQVEALALADRIIVMVNGGIKQIGTPEDIYNRPVSAFVANFVGFENVFALENGRVKTANGAITLSSPAPSSAAGLAWRPRAVVLGSGPFRGTVRGTSFAGDSREYLLDTPLGPIKAEVDAAAAVHAMGSELAFDLPVSAAASLAKHG</sequence>
<dbReference type="InterPro" id="IPR003439">
    <property type="entry name" value="ABC_transporter-like_ATP-bd"/>
</dbReference>
<proteinExistence type="inferred from homology"/>
<feature type="domain" description="ABC transporter" evidence="6">
    <location>
        <begin position="7"/>
        <end position="237"/>
    </location>
</feature>
<dbReference type="Pfam" id="PF00005">
    <property type="entry name" value="ABC_tran"/>
    <property type="match status" value="1"/>
</dbReference>
<keyword evidence="4" id="KW-0547">Nucleotide-binding</keyword>
<comment type="similarity">
    <text evidence="2">Belongs to the ABC transporter superfamily.</text>
</comment>
<dbReference type="GO" id="GO:0043190">
    <property type="term" value="C:ATP-binding cassette (ABC) transporter complex"/>
    <property type="evidence" value="ECO:0007669"/>
    <property type="project" value="UniProtKB-ARBA"/>
</dbReference>
<dbReference type="InterPro" id="IPR003593">
    <property type="entry name" value="AAA+_ATPase"/>
</dbReference>
<dbReference type="PANTHER" id="PTHR42781">
    <property type="entry name" value="SPERMIDINE/PUTRESCINE IMPORT ATP-BINDING PROTEIN POTA"/>
    <property type="match status" value="1"/>
</dbReference>
<dbReference type="InterPro" id="IPR027417">
    <property type="entry name" value="P-loop_NTPase"/>
</dbReference>
<gene>
    <name evidence="7" type="ORF">GGE60_001904</name>
</gene>
<name>A0A7W6ZS87_9HYPH</name>
<reference evidence="7 8" key="1">
    <citation type="submission" date="2020-08" db="EMBL/GenBank/DDBJ databases">
        <title>Genomic Encyclopedia of Type Strains, Phase IV (KMG-V): Genome sequencing to study the core and pangenomes of soil and plant-associated prokaryotes.</title>
        <authorList>
            <person name="Whitman W."/>
        </authorList>
    </citation>
    <scope>NUCLEOTIDE SEQUENCE [LARGE SCALE GENOMIC DNA]</scope>
    <source>
        <strain evidence="7 8">SEMIA 492</strain>
    </source>
</reference>
<dbReference type="PROSITE" id="PS00211">
    <property type="entry name" value="ABC_TRANSPORTER_1"/>
    <property type="match status" value="1"/>
</dbReference>
<dbReference type="FunFam" id="3.40.50.300:FF:000042">
    <property type="entry name" value="Maltose/maltodextrin ABC transporter, ATP-binding protein"/>
    <property type="match status" value="1"/>
</dbReference>
<dbReference type="GO" id="GO:0140359">
    <property type="term" value="F:ABC-type transporter activity"/>
    <property type="evidence" value="ECO:0007669"/>
    <property type="project" value="UniProtKB-ARBA"/>
</dbReference>
<keyword evidence="3" id="KW-0813">Transport</keyword>
<dbReference type="OrthoDB" id="9802264at2"/>
<evidence type="ECO:0000256" key="1">
    <source>
        <dbReference type="ARBA" id="ARBA00004417"/>
    </source>
</evidence>
<dbReference type="SMART" id="SM00382">
    <property type="entry name" value="AAA"/>
    <property type="match status" value="1"/>
</dbReference>
<dbReference type="Proteomes" id="UP000543836">
    <property type="component" value="Unassembled WGS sequence"/>
</dbReference>
<dbReference type="AlphaFoldDB" id="A0A7W6ZS87"/>
<comment type="caution">
    <text evidence="7">The sequence shown here is derived from an EMBL/GenBank/DDBJ whole genome shotgun (WGS) entry which is preliminary data.</text>
</comment>
<evidence type="ECO:0000313" key="7">
    <source>
        <dbReference type="EMBL" id="MBB4567801.1"/>
    </source>
</evidence>
<dbReference type="RefSeq" id="WP_028754454.1">
    <property type="nucleotide sequence ID" value="NZ_JACIIG010000003.1"/>
</dbReference>
<dbReference type="InterPro" id="IPR017871">
    <property type="entry name" value="ABC_transporter-like_CS"/>
</dbReference>
<dbReference type="GO" id="GO:0005524">
    <property type="term" value="F:ATP binding"/>
    <property type="evidence" value="ECO:0007669"/>
    <property type="project" value="UniProtKB-KW"/>
</dbReference>
<evidence type="ECO:0000256" key="3">
    <source>
        <dbReference type="ARBA" id="ARBA00022448"/>
    </source>
</evidence>